<keyword evidence="4" id="KW-0067">ATP-binding</keyword>
<evidence type="ECO:0000256" key="2">
    <source>
        <dbReference type="ARBA" id="ARBA00022741"/>
    </source>
</evidence>
<evidence type="ECO:0000313" key="8">
    <source>
        <dbReference type="EMBL" id="KAA8541241.1"/>
    </source>
</evidence>
<reference evidence="8 9" key="1">
    <citation type="submission" date="2019-09" db="EMBL/GenBank/DDBJ databases">
        <title>A chromosome-level genome assembly of the Chinese tupelo Nyssa sinensis.</title>
        <authorList>
            <person name="Yang X."/>
            <person name="Kang M."/>
            <person name="Yang Y."/>
            <person name="Xiong H."/>
            <person name="Wang M."/>
            <person name="Zhang Z."/>
            <person name="Wang Z."/>
            <person name="Wu H."/>
            <person name="Ma T."/>
            <person name="Liu J."/>
            <person name="Xi Z."/>
        </authorList>
    </citation>
    <scope>NUCLEOTIDE SEQUENCE [LARGE SCALE GENOMIC DNA]</scope>
    <source>
        <strain evidence="8">J267</strain>
        <tissue evidence="8">Leaf</tissue>
    </source>
</reference>
<dbReference type="Gene3D" id="1.10.510.10">
    <property type="entry name" value="Transferase(Phosphotransferase) domain 1"/>
    <property type="match status" value="1"/>
</dbReference>
<dbReference type="Proteomes" id="UP000325577">
    <property type="component" value="Linkage Group LG13"/>
</dbReference>
<evidence type="ECO:0000256" key="4">
    <source>
        <dbReference type="ARBA" id="ARBA00022840"/>
    </source>
</evidence>
<keyword evidence="2" id="KW-0547">Nucleotide-binding</keyword>
<organism evidence="8 9">
    <name type="scientific">Nyssa sinensis</name>
    <dbReference type="NCBI Taxonomy" id="561372"/>
    <lineage>
        <taxon>Eukaryota</taxon>
        <taxon>Viridiplantae</taxon>
        <taxon>Streptophyta</taxon>
        <taxon>Embryophyta</taxon>
        <taxon>Tracheophyta</taxon>
        <taxon>Spermatophyta</taxon>
        <taxon>Magnoliopsida</taxon>
        <taxon>eudicotyledons</taxon>
        <taxon>Gunneridae</taxon>
        <taxon>Pentapetalae</taxon>
        <taxon>asterids</taxon>
        <taxon>Cornales</taxon>
        <taxon>Nyssaceae</taxon>
        <taxon>Nyssa</taxon>
    </lineage>
</organism>
<feature type="compositionally biased region" description="Low complexity" evidence="5">
    <location>
        <begin position="332"/>
        <end position="352"/>
    </location>
</feature>
<dbReference type="GO" id="GO:0004672">
    <property type="term" value="F:protein kinase activity"/>
    <property type="evidence" value="ECO:0007669"/>
    <property type="project" value="InterPro"/>
</dbReference>
<dbReference type="SMART" id="SM00220">
    <property type="entry name" value="S_TKc"/>
    <property type="match status" value="1"/>
</dbReference>
<keyword evidence="3" id="KW-0418">Kinase</keyword>
<dbReference type="InterPro" id="IPR011009">
    <property type="entry name" value="Kinase-like_dom_sf"/>
</dbReference>
<sequence length="358" mass="40096">MGFLSGLFACLVKKGLSAGGGEEQADDGGEPWNFFFELQVLQMATDFFSYLNRIGQRGFGNVYKGLMPNGQVVAVKKLSVNSQVTQFINEVKLLLKIQHKNLVMLLGCCAEGPEKILVYEYVPNKSLDCFLFDKKKFPSLDWPERFRMVSGVARGLLYLHEEAPERIIHRDIKASNILLDEQLHLKISDFGPARLFPGKDIYMSVDTIAGTIGYTAPEYLMEGYLSVKTDVFSFGVLVLEIVSGRRNYDRFDQENGTLLSYAWMLFQEGKTLELVDPSLDNYNPDQVAMCIQLGLLCCQRSVAERPDMSSVHLMLLSNPYTLPTPRNPGAGSIRSRNSISENSMSENSISCSTMDEGR</sequence>
<feature type="signal peptide" evidence="6">
    <location>
        <begin position="1"/>
        <end position="17"/>
    </location>
</feature>
<dbReference type="Gene3D" id="3.30.200.20">
    <property type="entry name" value="Phosphorylase Kinase, domain 1"/>
    <property type="match status" value="1"/>
</dbReference>
<feature type="domain" description="Protein kinase" evidence="7">
    <location>
        <begin position="48"/>
        <end position="315"/>
    </location>
</feature>
<dbReference type="SUPFAM" id="SSF56112">
    <property type="entry name" value="Protein kinase-like (PK-like)"/>
    <property type="match status" value="1"/>
</dbReference>
<proteinExistence type="predicted"/>
<evidence type="ECO:0000259" key="7">
    <source>
        <dbReference type="PROSITE" id="PS50011"/>
    </source>
</evidence>
<dbReference type="AlphaFoldDB" id="A0A5J5BJC5"/>
<dbReference type="InterPro" id="IPR001245">
    <property type="entry name" value="Ser-Thr/Tyr_kinase_cat_dom"/>
</dbReference>
<evidence type="ECO:0000256" key="5">
    <source>
        <dbReference type="SAM" id="MobiDB-lite"/>
    </source>
</evidence>
<dbReference type="InterPro" id="IPR008271">
    <property type="entry name" value="Ser/Thr_kinase_AS"/>
</dbReference>
<dbReference type="CDD" id="cd14066">
    <property type="entry name" value="STKc_IRAK"/>
    <property type="match status" value="1"/>
</dbReference>
<keyword evidence="6" id="KW-0732">Signal</keyword>
<dbReference type="PROSITE" id="PS00108">
    <property type="entry name" value="PROTEIN_KINASE_ST"/>
    <property type="match status" value="1"/>
</dbReference>
<dbReference type="FunFam" id="1.10.510.10:FF:000384">
    <property type="entry name" value="G-type lectin S-receptor-like serine/threonine-protein kinase"/>
    <property type="match status" value="1"/>
</dbReference>
<dbReference type="Pfam" id="PF07714">
    <property type="entry name" value="PK_Tyr_Ser-Thr"/>
    <property type="match status" value="1"/>
</dbReference>
<dbReference type="PANTHER" id="PTHR47973">
    <property type="entry name" value="CYSTEINE-RICH RECEPTOR-LIKE PROTEIN KINASE 3"/>
    <property type="match status" value="1"/>
</dbReference>
<dbReference type="GO" id="GO:0005524">
    <property type="term" value="F:ATP binding"/>
    <property type="evidence" value="ECO:0007669"/>
    <property type="project" value="UniProtKB-KW"/>
</dbReference>
<dbReference type="InterPro" id="IPR000719">
    <property type="entry name" value="Prot_kinase_dom"/>
</dbReference>
<evidence type="ECO:0000313" key="9">
    <source>
        <dbReference type="Proteomes" id="UP000325577"/>
    </source>
</evidence>
<keyword evidence="1" id="KW-0808">Transferase</keyword>
<dbReference type="OrthoDB" id="4062651at2759"/>
<keyword evidence="9" id="KW-1185">Reference proteome</keyword>
<dbReference type="InterPro" id="IPR052059">
    <property type="entry name" value="CR_Ser/Thr_kinase"/>
</dbReference>
<gene>
    <name evidence="8" type="ORF">F0562_025152</name>
</gene>
<protein>
    <recommendedName>
        <fullName evidence="7">Protein kinase domain-containing protein</fullName>
    </recommendedName>
</protein>
<evidence type="ECO:0000256" key="6">
    <source>
        <dbReference type="SAM" id="SignalP"/>
    </source>
</evidence>
<dbReference type="FunFam" id="3.30.200.20:FF:000162">
    <property type="entry name" value="Adenine nucleotide alpha hydrolase-like domain kinase"/>
    <property type="match status" value="1"/>
</dbReference>
<accession>A0A5J5BJC5</accession>
<evidence type="ECO:0000256" key="3">
    <source>
        <dbReference type="ARBA" id="ARBA00022777"/>
    </source>
</evidence>
<evidence type="ECO:0000256" key="1">
    <source>
        <dbReference type="ARBA" id="ARBA00022679"/>
    </source>
</evidence>
<name>A0A5J5BJC5_9ASTE</name>
<feature type="chain" id="PRO_5023915585" description="Protein kinase domain-containing protein" evidence="6">
    <location>
        <begin position="18"/>
        <end position="358"/>
    </location>
</feature>
<dbReference type="EMBL" id="CM018036">
    <property type="protein sequence ID" value="KAA8541241.1"/>
    <property type="molecule type" value="Genomic_DNA"/>
</dbReference>
<feature type="region of interest" description="Disordered" evidence="5">
    <location>
        <begin position="325"/>
        <end position="358"/>
    </location>
</feature>
<dbReference type="PROSITE" id="PS50011">
    <property type="entry name" value="PROTEIN_KINASE_DOM"/>
    <property type="match status" value="1"/>
</dbReference>